<feature type="transmembrane region" description="Helical" evidence="2">
    <location>
        <begin position="103"/>
        <end position="122"/>
    </location>
</feature>
<dbReference type="Pfam" id="PF04280">
    <property type="entry name" value="Tim44"/>
    <property type="match status" value="1"/>
</dbReference>
<accession>C1DUJ7</accession>
<feature type="domain" description="Tim44-like" evidence="4">
    <location>
        <begin position="151"/>
        <end position="289"/>
    </location>
</feature>
<organism evidence="5 6">
    <name type="scientific">Sulfurihydrogenibium azorense (strain DSM 15241 / OCM 825 / Az-Fu1)</name>
    <dbReference type="NCBI Taxonomy" id="204536"/>
    <lineage>
        <taxon>Bacteria</taxon>
        <taxon>Pseudomonadati</taxon>
        <taxon>Aquificota</taxon>
        <taxon>Aquificia</taxon>
        <taxon>Aquificales</taxon>
        <taxon>Hydrogenothermaceae</taxon>
        <taxon>Sulfurihydrogenibium</taxon>
    </lineage>
</organism>
<dbReference type="Proteomes" id="UP000001369">
    <property type="component" value="Chromosome"/>
</dbReference>
<dbReference type="InterPro" id="IPR007379">
    <property type="entry name" value="Tim44-like_dom"/>
</dbReference>
<reference evidence="5 6" key="1">
    <citation type="journal article" date="2009" name="J. Bacteriol.">
        <title>Complete and draft genome sequences of six members of the Aquificales.</title>
        <authorList>
            <person name="Reysenbach A.L."/>
            <person name="Hamamura N."/>
            <person name="Podar M."/>
            <person name="Griffiths E."/>
            <person name="Ferreira S."/>
            <person name="Hochstein R."/>
            <person name="Heidelberg J."/>
            <person name="Johnson J."/>
            <person name="Mead D."/>
            <person name="Pohorille A."/>
            <person name="Sarmiento M."/>
            <person name="Schweighofer K."/>
            <person name="Seshadri R."/>
            <person name="Voytek M.A."/>
        </authorList>
    </citation>
    <scope>NUCLEOTIDE SEQUENCE [LARGE SCALE GENOMIC DNA]</scope>
    <source>
        <strain evidence="6">Az-Fu1 / DSM 15241 / OCM 825</strain>
    </source>
</reference>
<gene>
    <name evidence="5" type="ordered locus">SULAZ_0804</name>
</gene>
<dbReference type="KEGG" id="saf:SULAZ_0804"/>
<dbReference type="Gene3D" id="3.10.450.240">
    <property type="match status" value="1"/>
</dbReference>
<dbReference type="PANTHER" id="PTHR41542:SF1">
    <property type="entry name" value="BLL5807 PROTEIN"/>
    <property type="match status" value="1"/>
</dbReference>
<sequence length="293" mass="33021">MKKILAILVSIALTMLLIDDSFARAGKGSSSGFRTYKSQQFNKPSKDINQPSVYQQKQNTQNPAYQQPQPKPSFFSSPVFKWLIGGMIFGALLSLLMGHGFQFGMPGLLEILLIIGIVYLIFKIFSRKSQQEPVYATPTSSNVPNQPDYYSDSTLSTASYINEELILNLAKNAFIDIQKAWSEGNLSSVRNFLTDRMYLYLNSQLQDLKSKGLRNIIEDVKILNAEIVHVEEEGDNKVVIVEIEAQAKDYTVDSNGNVVEGDKDNPVVFKEYWAFVGKALNWKLDDIRQVQDV</sequence>
<dbReference type="PANTHER" id="PTHR41542">
    <property type="entry name" value="BLL5807 PROTEIN"/>
    <property type="match status" value="1"/>
</dbReference>
<name>C1DUJ7_SULAA</name>
<evidence type="ECO:0000256" key="1">
    <source>
        <dbReference type="SAM" id="MobiDB-lite"/>
    </source>
</evidence>
<evidence type="ECO:0000313" key="6">
    <source>
        <dbReference type="Proteomes" id="UP000001369"/>
    </source>
</evidence>
<dbReference type="EMBL" id="CP001229">
    <property type="protein sequence ID" value="ACN98163.1"/>
    <property type="molecule type" value="Genomic_DNA"/>
</dbReference>
<proteinExistence type="predicted"/>
<evidence type="ECO:0000256" key="3">
    <source>
        <dbReference type="SAM" id="SignalP"/>
    </source>
</evidence>
<keyword evidence="2" id="KW-1133">Transmembrane helix</keyword>
<evidence type="ECO:0000259" key="4">
    <source>
        <dbReference type="SMART" id="SM00978"/>
    </source>
</evidence>
<protein>
    <recommendedName>
        <fullName evidence="4">Tim44-like domain-containing protein</fullName>
    </recommendedName>
</protein>
<feature type="signal peptide" evidence="3">
    <location>
        <begin position="1"/>
        <end position="25"/>
    </location>
</feature>
<evidence type="ECO:0000256" key="2">
    <source>
        <dbReference type="SAM" id="Phobius"/>
    </source>
</evidence>
<dbReference type="AlphaFoldDB" id="C1DUJ7"/>
<keyword evidence="3" id="KW-0732">Signal</keyword>
<dbReference type="InterPro" id="IPR032710">
    <property type="entry name" value="NTF2-like_dom_sf"/>
</dbReference>
<keyword evidence="2" id="KW-0472">Membrane</keyword>
<dbReference type="STRING" id="204536.SULAZ_0804"/>
<dbReference type="eggNOG" id="COG4395">
    <property type="taxonomic scope" value="Bacteria"/>
</dbReference>
<feature type="transmembrane region" description="Helical" evidence="2">
    <location>
        <begin position="79"/>
        <end position="96"/>
    </location>
</feature>
<keyword evidence="6" id="KW-1185">Reference proteome</keyword>
<dbReference type="RefSeq" id="WP_012673489.1">
    <property type="nucleotide sequence ID" value="NC_012438.1"/>
</dbReference>
<keyword evidence="2" id="KW-0812">Transmembrane</keyword>
<feature type="compositionally biased region" description="Polar residues" evidence="1">
    <location>
        <begin position="42"/>
        <end position="65"/>
    </location>
</feature>
<feature type="chain" id="PRO_5002908743" description="Tim44-like domain-containing protein" evidence="3">
    <location>
        <begin position="26"/>
        <end position="293"/>
    </location>
</feature>
<dbReference type="SMART" id="SM00978">
    <property type="entry name" value="Tim44"/>
    <property type="match status" value="1"/>
</dbReference>
<dbReference type="SUPFAM" id="SSF54427">
    <property type="entry name" value="NTF2-like"/>
    <property type="match status" value="1"/>
</dbReference>
<evidence type="ECO:0000313" key="5">
    <source>
        <dbReference type="EMBL" id="ACN98163.1"/>
    </source>
</evidence>
<dbReference type="HOGENOM" id="CLU_066429_0_0_0"/>
<feature type="region of interest" description="Disordered" evidence="1">
    <location>
        <begin position="42"/>
        <end position="70"/>
    </location>
</feature>
<dbReference type="OrthoDB" id="9811434at2"/>